<dbReference type="EMBL" id="JBHRWO010000021">
    <property type="protein sequence ID" value="MFC3495786.1"/>
    <property type="molecule type" value="Genomic_DNA"/>
</dbReference>
<evidence type="ECO:0000313" key="3">
    <source>
        <dbReference type="Proteomes" id="UP001595712"/>
    </source>
</evidence>
<protein>
    <submittedName>
        <fullName evidence="2">Uncharacterized protein</fullName>
    </submittedName>
</protein>
<feature type="transmembrane region" description="Helical" evidence="1">
    <location>
        <begin position="25"/>
        <end position="45"/>
    </location>
</feature>
<organism evidence="2 3">
    <name type="scientific">Glycomyces rhizosphaerae</name>
    <dbReference type="NCBI Taxonomy" id="2054422"/>
    <lineage>
        <taxon>Bacteria</taxon>
        <taxon>Bacillati</taxon>
        <taxon>Actinomycetota</taxon>
        <taxon>Actinomycetes</taxon>
        <taxon>Glycomycetales</taxon>
        <taxon>Glycomycetaceae</taxon>
        <taxon>Glycomyces</taxon>
    </lineage>
</organism>
<evidence type="ECO:0000313" key="2">
    <source>
        <dbReference type="EMBL" id="MFC3495786.1"/>
    </source>
</evidence>
<reference evidence="3" key="1">
    <citation type="journal article" date="2019" name="Int. J. Syst. Evol. Microbiol.">
        <title>The Global Catalogue of Microorganisms (GCM) 10K type strain sequencing project: providing services to taxonomists for standard genome sequencing and annotation.</title>
        <authorList>
            <consortium name="The Broad Institute Genomics Platform"/>
            <consortium name="The Broad Institute Genome Sequencing Center for Infectious Disease"/>
            <person name="Wu L."/>
            <person name="Ma J."/>
        </authorList>
    </citation>
    <scope>NUCLEOTIDE SEQUENCE [LARGE SCALE GENOMIC DNA]</scope>
    <source>
        <strain evidence="3">CGMCC 4.7396</strain>
    </source>
</reference>
<keyword evidence="1" id="KW-1133">Transmembrane helix</keyword>
<feature type="transmembrane region" description="Helical" evidence="1">
    <location>
        <begin position="65"/>
        <end position="86"/>
    </location>
</feature>
<keyword evidence="1" id="KW-0472">Membrane</keyword>
<proteinExistence type="predicted"/>
<comment type="caution">
    <text evidence="2">The sequence shown here is derived from an EMBL/GenBank/DDBJ whole genome shotgun (WGS) entry which is preliminary data.</text>
</comment>
<accession>A0ABV7Q4P2</accession>
<gene>
    <name evidence="2" type="ORF">ACFO8M_25165</name>
</gene>
<keyword evidence="1" id="KW-0812">Transmembrane</keyword>
<keyword evidence="3" id="KW-1185">Reference proteome</keyword>
<sequence length="124" mass="13239">MTTNPNTGETTPELGDYVDKPEGPIAAAILAAGIGSFALGVLTTLAEANERIKEFLNFYDPVGPLSGKTVGAVVIWLIAWVILHLAYRNKAVESRRELAISLVLIGLGLLGTFPIFFQAFAPPE</sequence>
<name>A0ABV7Q4P2_9ACTN</name>
<feature type="transmembrane region" description="Helical" evidence="1">
    <location>
        <begin position="98"/>
        <end position="121"/>
    </location>
</feature>
<dbReference type="RefSeq" id="WP_387980618.1">
    <property type="nucleotide sequence ID" value="NZ_JBHRWO010000021.1"/>
</dbReference>
<evidence type="ECO:0000256" key="1">
    <source>
        <dbReference type="SAM" id="Phobius"/>
    </source>
</evidence>
<dbReference type="Proteomes" id="UP001595712">
    <property type="component" value="Unassembled WGS sequence"/>
</dbReference>